<keyword evidence="1" id="KW-0732">Signal</keyword>
<dbReference type="Proteomes" id="UP000777784">
    <property type="component" value="Unassembled WGS sequence"/>
</dbReference>
<evidence type="ECO:0000259" key="2">
    <source>
        <dbReference type="Pfam" id="PF13860"/>
    </source>
</evidence>
<protein>
    <submittedName>
        <fullName evidence="3">T9SS type A sorting domain-containing protein</fullName>
    </submittedName>
</protein>
<evidence type="ECO:0000256" key="1">
    <source>
        <dbReference type="SAM" id="SignalP"/>
    </source>
</evidence>
<dbReference type="InterPro" id="IPR026444">
    <property type="entry name" value="Secre_tail"/>
</dbReference>
<sequence>MLLFSTVYRVAVTAFLICIGLALPFAGTAQNCLDYSETLHWSNAVETTGLAEAVALDGNLGYTANGSDDGDGGSISILDMTILRAPQILSTLYTPGFALDIDEEAGVICVADGSCGLTIVEAANPADPSIIGRLEDLGFVQCVALTGSIALVGSHALYAVDVASPASPVILDQIEAPGCSQIVIEGTRAYVSSNCCGFRIFDIEDPGDLRLLGSFDVTCRTSGLAVSLPYVTFAGSTYGFGVIDVSDPAAPFQVGWSPEPEYAQGAAVCGGRAYVVDGRGLTLFDIEDPAAPIMLGYVPLSESPHSVTLAGGYAFVSSGYAGVQIVNIEHDWPAEPLGELAPLDHTKDVAACGGFAYLAEGTAGLAVVDLADPALPVVVGTASLPNSTSARNVAVEGSRSCIIDYTRQLHTFDVSEPSEPVLLSSTLLPESPYSLILAGGWAFIPCGGNGLVLIDISGSRGPQTMWVYDTPGWALDIAVQGHLAYVVDSYALMILDVTNPPKPKLVGQWNQAADEISVDGDYACLSNGYGGLFLLDIRDPANPFQVAECDLPSYTLTATLSWPYVYSSNAEGGLVIHRVDDPGGFTFAGSYDLPRNTGTVTREGDLLLVPLWDEGLQILRPQCGDAAAAPAGAGWNAPVAFRAPNPFSAPGVIRLELRRPADVTLSIFDASGRCITTLADRAYPAGKAEIIWNGKDRRGSAVKPGVYFMSCRTSEGTSTAKLILVR</sequence>
<dbReference type="Gene3D" id="2.60.40.4070">
    <property type="match status" value="1"/>
</dbReference>
<evidence type="ECO:0000313" key="3">
    <source>
        <dbReference type="EMBL" id="MBU2691910.1"/>
    </source>
</evidence>
<comment type="caution">
    <text evidence="3">The sequence shown here is derived from an EMBL/GenBank/DDBJ whole genome shotgun (WGS) entry which is preliminary data.</text>
</comment>
<dbReference type="InterPro" id="IPR025965">
    <property type="entry name" value="FlgD/Vpr_Ig-like"/>
</dbReference>
<dbReference type="NCBIfam" id="TIGR04183">
    <property type="entry name" value="Por_Secre_tail"/>
    <property type="match status" value="1"/>
</dbReference>
<dbReference type="Pfam" id="PF13860">
    <property type="entry name" value="FlgD_ig"/>
    <property type="match status" value="1"/>
</dbReference>
<dbReference type="EMBL" id="JAHJDP010000077">
    <property type="protein sequence ID" value="MBU2691910.1"/>
    <property type="molecule type" value="Genomic_DNA"/>
</dbReference>
<dbReference type="InterPro" id="IPR013211">
    <property type="entry name" value="LVIVD"/>
</dbReference>
<reference evidence="3" key="1">
    <citation type="submission" date="2021-05" db="EMBL/GenBank/DDBJ databases">
        <title>Energy efficiency and biological interactions define the core microbiome of deep oligotrophic groundwater.</title>
        <authorList>
            <person name="Mehrshad M."/>
            <person name="Lopez-Fernandez M."/>
            <person name="Bell E."/>
            <person name="Bernier-Latmani R."/>
            <person name="Bertilsson S."/>
            <person name="Dopson M."/>
        </authorList>
    </citation>
    <scope>NUCLEOTIDE SEQUENCE</scope>
    <source>
        <strain evidence="3">Modern_marine.mb.64</strain>
    </source>
</reference>
<feature type="signal peptide" evidence="1">
    <location>
        <begin position="1"/>
        <end position="29"/>
    </location>
</feature>
<organism evidence="3 4">
    <name type="scientific">Eiseniibacteriota bacterium</name>
    <dbReference type="NCBI Taxonomy" id="2212470"/>
    <lineage>
        <taxon>Bacteria</taxon>
        <taxon>Candidatus Eiseniibacteriota</taxon>
    </lineage>
</organism>
<gene>
    <name evidence="3" type="ORF">KJ970_13400</name>
</gene>
<feature type="domain" description="FlgD/Vpr Ig-like" evidence="2">
    <location>
        <begin position="649"/>
        <end position="710"/>
    </location>
</feature>
<dbReference type="Pfam" id="PF08309">
    <property type="entry name" value="LVIVD"/>
    <property type="match status" value="8"/>
</dbReference>
<dbReference type="SUPFAM" id="SSF101908">
    <property type="entry name" value="Putative isomerase YbhE"/>
    <property type="match status" value="1"/>
</dbReference>
<evidence type="ECO:0000313" key="4">
    <source>
        <dbReference type="Proteomes" id="UP000777784"/>
    </source>
</evidence>
<name>A0A948RVQ5_UNCEI</name>
<dbReference type="AlphaFoldDB" id="A0A948RVQ5"/>
<dbReference type="SUPFAM" id="SSF75011">
    <property type="entry name" value="3-carboxy-cis,cis-mucoante lactonizing enzyme"/>
    <property type="match status" value="1"/>
</dbReference>
<proteinExistence type="predicted"/>
<accession>A0A948RVQ5</accession>
<feature type="chain" id="PRO_5038119105" evidence="1">
    <location>
        <begin position="30"/>
        <end position="726"/>
    </location>
</feature>